<dbReference type="AlphaFoldDB" id="H0QX65"/>
<dbReference type="Proteomes" id="UP000035034">
    <property type="component" value="Unassembled WGS sequence"/>
</dbReference>
<name>H0QX65_9ACTN</name>
<keyword evidence="2" id="KW-1185">Reference proteome</keyword>
<organism evidence="1 2">
    <name type="scientific">Gordonia effusa NBRC 100432</name>
    <dbReference type="NCBI Taxonomy" id="1077974"/>
    <lineage>
        <taxon>Bacteria</taxon>
        <taxon>Bacillati</taxon>
        <taxon>Actinomycetota</taxon>
        <taxon>Actinomycetes</taxon>
        <taxon>Mycobacteriales</taxon>
        <taxon>Gordoniaceae</taxon>
        <taxon>Gordonia</taxon>
    </lineage>
</organism>
<protein>
    <submittedName>
        <fullName evidence="1">Uncharacterized protein</fullName>
    </submittedName>
</protein>
<evidence type="ECO:0000313" key="1">
    <source>
        <dbReference type="EMBL" id="GAB17416.1"/>
    </source>
</evidence>
<dbReference type="eggNOG" id="ENOG502Z9XX">
    <property type="taxonomic scope" value="Bacteria"/>
</dbReference>
<sequence>MSTAPSGVAAVSGPESYSGLTQDQLATILPELLLSGQLIDRSGMAHLISAFGRDVMAQIAIEEWMAASPVYTHRMRVALGIDGDGVEDMFKCLQLDIGAPPQFMDFRYEIIDKYHGSFVLAHCGALMDVEPMGDDYVTAMCHDIEDPTFDATAIATNRRARIRPVHRPPRRPVDRSPHCEWMVTIEPDRDELPLPPDAEWMFGMNVATTELTPIDTSAADGHVDYRGPLFNDLRFSDWSRSALIRIAQEVALQHQLLALGFERALARRAVNDAQRDEVFRKQLTGIAGMTAERLAAALDLPGDAEGLAAVLNLHPVLGPVQYTGVIAEVVEDQVRVRIPQDSAAIRDGGWMTLLTAEHLEPLQAAATAVEPHWTVGTATVRDKALEVFIVQGNSRPESGEVAIVRFSSGATFEFVNRGIPLSITPVDR</sequence>
<reference evidence="1 2" key="1">
    <citation type="submission" date="2011-12" db="EMBL/GenBank/DDBJ databases">
        <title>Whole genome shotgun sequence of Gordonia effusa NBRC 100432.</title>
        <authorList>
            <person name="Yoshida I."/>
            <person name="Takarada H."/>
            <person name="Hosoyama A."/>
            <person name="Tsuchikane K."/>
            <person name="Katsumata H."/>
            <person name="Yamazaki S."/>
            <person name="Fujita N."/>
        </authorList>
    </citation>
    <scope>NUCLEOTIDE SEQUENCE [LARGE SCALE GENOMIC DNA]</scope>
    <source>
        <strain evidence="1 2">NBRC 100432</strain>
    </source>
</reference>
<accession>H0QX65</accession>
<evidence type="ECO:0000313" key="2">
    <source>
        <dbReference type="Proteomes" id="UP000035034"/>
    </source>
</evidence>
<dbReference type="RefSeq" id="WP_007316754.1">
    <property type="nucleotide sequence ID" value="NZ_BAEH01000032.1"/>
</dbReference>
<comment type="caution">
    <text evidence="1">The sequence shown here is derived from an EMBL/GenBank/DDBJ whole genome shotgun (WGS) entry which is preliminary data.</text>
</comment>
<proteinExistence type="predicted"/>
<gene>
    <name evidence="1" type="ORF">GOEFS_032_00120</name>
</gene>
<dbReference type="EMBL" id="BAEH01000032">
    <property type="protein sequence ID" value="GAB17416.1"/>
    <property type="molecule type" value="Genomic_DNA"/>
</dbReference>
<dbReference type="STRING" id="1077974.GOEFS_032_00120"/>